<keyword evidence="3" id="KW-1185">Reference proteome</keyword>
<keyword evidence="1" id="KW-1133">Transmembrane helix</keyword>
<evidence type="ECO:0008006" key="4">
    <source>
        <dbReference type="Google" id="ProtNLM"/>
    </source>
</evidence>
<dbReference type="EMBL" id="CAJJDN010000199">
    <property type="protein sequence ID" value="CAD8128862.1"/>
    <property type="molecule type" value="Genomic_DNA"/>
</dbReference>
<gene>
    <name evidence="2" type="ORF">PSON_ATCC_30995.1.T1990006</name>
</gene>
<evidence type="ECO:0000256" key="1">
    <source>
        <dbReference type="SAM" id="Phobius"/>
    </source>
</evidence>
<reference evidence="2" key="1">
    <citation type="submission" date="2021-01" db="EMBL/GenBank/DDBJ databases">
        <authorList>
            <consortium name="Genoscope - CEA"/>
            <person name="William W."/>
        </authorList>
    </citation>
    <scope>NUCLEOTIDE SEQUENCE</scope>
</reference>
<name>A0A8S1RNG6_9CILI</name>
<sequence>MNQNSLLNNQFKTMDIRLSLQKWITLFGDVVVKLSINFIYLNQQMVFFKRKKLNTLIKQKQQNL</sequence>
<dbReference type="AlphaFoldDB" id="A0A8S1RNG6"/>
<dbReference type="Proteomes" id="UP000692954">
    <property type="component" value="Unassembled WGS sequence"/>
</dbReference>
<comment type="caution">
    <text evidence="2">The sequence shown here is derived from an EMBL/GenBank/DDBJ whole genome shotgun (WGS) entry which is preliminary data.</text>
</comment>
<organism evidence="2 3">
    <name type="scientific">Paramecium sonneborni</name>
    <dbReference type="NCBI Taxonomy" id="65129"/>
    <lineage>
        <taxon>Eukaryota</taxon>
        <taxon>Sar</taxon>
        <taxon>Alveolata</taxon>
        <taxon>Ciliophora</taxon>
        <taxon>Intramacronucleata</taxon>
        <taxon>Oligohymenophorea</taxon>
        <taxon>Peniculida</taxon>
        <taxon>Parameciidae</taxon>
        <taxon>Paramecium</taxon>
    </lineage>
</organism>
<keyword evidence="1" id="KW-0812">Transmembrane</keyword>
<evidence type="ECO:0000313" key="3">
    <source>
        <dbReference type="Proteomes" id="UP000692954"/>
    </source>
</evidence>
<keyword evidence="1" id="KW-0472">Membrane</keyword>
<proteinExistence type="predicted"/>
<evidence type="ECO:0000313" key="2">
    <source>
        <dbReference type="EMBL" id="CAD8128862.1"/>
    </source>
</evidence>
<feature type="transmembrane region" description="Helical" evidence="1">
    <location>
        <begin position="20"/>
        <end position="41"/>
    </location>
</feature>
<protein>
    <recommendedName>
        <fullName evidence="4">Transmembrane protein</fullName>
    </recommendedName>
</protein>
<accession>A0A8S1RNG6</accession>